<dbReference type="EMBL" id="MEUP01000026">
    <property type="protein sequence ID" value="OGC46689.1"/>
    <property type="molecule type" value="Genomic_DNA"/>
</dbReference>
<comment type="caution">
    <text evidence="1">The sequence shown here is derived from an EMBL/GenBank/DDBJ whole genome shotgun (WGS) entry which is preliminary data.</text>
</comment>
<sequence length="133" mass="15947">MELEYQTKEKILGAISSSPQEDEHFMNFLYERASRVEEEMPDMNMKVSNASREILRMDHYPGGEDFKAYICPVKVMRGKNRDHPILLTYCTSTRLNMMLYWPMDMVRLTNDERCTIWNNFVKDDEFFYQTGQY</sequence>
<proteinExistence type="predicted"/>
<accession>A0A1F4UP38</accession>
<dbReference type="AlphaFoldDB" id="A0A1F4UP38"/>
<name>A0A1F4UP38_9BACT</name>
<dbReference type="Proteomes" id="UP000178631">
    <property type="component" value="Unassembled WGS sequence"/>
</dbReference>
<protein>
    <submittedName>
        <fullName evidence="1">Uncharacterized protein</fullName>
    </submittedName>
</protein>
<organism evidence="1 2">
    <name type="scientific">candidate division WS6 bacterium RIFOXYC1_FULL_33_10</name>
    <dbReference type="NCBI Taxonomy" id="1802606"/>
    <lineage>
        <taxon>Bacteria</taxon>
        <taxon>Candidatus Dojkabacteria</taxon>
    </lineage>
</organism>
<evidence type="ECO:0000313" key="2">
    <source>
        <dbReference type="Proteomes" id="UP000178631"/>
    </source>
</evidence>
<reference evidence="1 2" key="1">
    <citation type="journal article" date="2016" name="Nat. Commun.">
        <title>Thousands of microbial genomes shed light on interconnected biogeochemical processes in an aquifer system.</title>
        <authorList>
            <person name="Anantharaman K."/>
            <person name="Brown C.T."/>
            <person name="Hug L.A."/>
            <person name="Sharon I."/>
            <person name="Castelle C.J."/>
            <person name="Probst A.J."/>
            <person name="Thomas B.C."/>
            <person name="Singh A."/>
            <person name="Wilkins M.J."/>
            <person name="Karaoz U."/>
            <person name="Brodie E.L."/>
            <person name="Williams K.H."/>
            <person name="Hubbard S.S."/>
            <person name="Banfield J.F."/>
        </authorList>
    </citation>
    <scope>NUCLEOTIDE SEQUENCE [LARGE SCALE GENOMIC DNA]</scope>
</reference>
<evidence type="ECO:0000313" key="1">
    <source>
        <dbReference type="EMBL" id="OGC46689.1"/>
    </source>
</evidence>
<gene>
    <name evidence="1" type="ORF">A3J98_00020</name>
</gene>